<evidence type="ECO:0000256" key="4">
    <source>
        <dbReference type="ARBA" id="ARBA00023015"/>
    </source>
</evidence>
<keyword evidence="2" id="KW-0889">Transcription antitermination</keyword>
<dbReference type="Gene3D" id="1.10.940.10">
    <property type="entry name" value="NusB-like"/>
    <property type="match status" value="1"/>
</dbReference>
<dbReference type="InterPro" id="IPR006027">
    <property type="entry name" value="NusB_RsmB_TIM44"/>
</dbReference>
<dbReference type="GO" id="GO:0006353">
    <property type="term" value="P:DNA-templated transcription termination"/>
    <property type="evidence" value="ECO:0007669"/>
    <property type="project" value="InterPro"/>
</dbReference>
<comment type="similarity">
    <text evidence="1">Belongs to the NusB family.</text>
</comment>
<proteinExistence type="inferred from homology"/>
<dbReference type="Proteomes" id="UP000008907">
    <property type="component" value="Chromosome"/>
</dbReference>
<protein>
    <submittedName>
        <fullName evidence="7">Transcription antitermination factor NusB</fullName>
    </submittedName>
</protein>
<dbReference type="AlphaFoldDB" id="A0A7U3ZSM8"/>
<keyword evidence="5" id="KW-0804">Transcription</keyword>
<dbReference type="InterPro" id="IPR011605">
    <property type="entry name" value="NusB_fam"/>
</dbReference>
<name>A0A7U3ZSM8_MYCPK</name>
<dbReference type="EMBL" id="CP003021">
    <property type="protein sequence ID" value="AEM68816.1"/>
    <property type="molecule type" value="Genomic_DNA"/>
</dbReference>
<evidence type="ECO:0000313" key="7">
    <source>
        <dbReference type="EMBL" id="AEM68816.1"/>
    </source>
</evidence>
<evidence type="ECO:0000256" key="5">
    <source>
        <dbReference type="ARBA" id="ARBA00023163"/>
    </source>
</evidence>
<evidence type="ECO:0000313" key="8">
    <source>
        <dbReference type="Proteomes" id="UP000008907"/>
    </source>
</evidence>
<dbReference type="SUPFAM" id="SSF48013">
    <property type="entry name" value="NusB-like"/>
    <property type="match status" value="1"/>
</dbReference>
<dbReference type="GO" id="GO:0003723">
    <property type="term" value="F:RNA binding"/>
    <property type="evidence" value="ECO:0007669"/>
    <property type="project" value="UniProtKB-KW"/>
</dbReference>
<feature type="domain" description="NusB/RsmB/TIM44" evidence="6">
    <location>
        <begin position="8"/>
        <end position="130"/>
    </location>
</feature>
<gene>
    <name evidence="7" type="primary">nusB</name>
    <name evidence="7" type="ordered locus">MPUT_0443</name>
</gene>
<keyword evidence="4" id="KW-0805">Transcription regulation</keyword>
<dbReference type="KEGG" id="mpf:MPUT_0443"/>
<dbReference type="GO" id="GO:0031564">
    <property type="term" value="P:transcription antitermination"/>
    <property type="evidence" value="ECO:0007669"/>
    <property type="project" value="UniProtKB-KW"/>
</dbReference>
<sequence>MKISPWTKRKLLIQAFYKYQLLNANFNYIKQDVLDDVQQFKNQDVIDEIETIANLSEQIIQTIKPLLSSKWRWERIPSVVRAVLIVGIYEIEYTETPKAVVINEMVEYTKNYIPDFDFKFVNAILDKVDKK</sequence>
<organism evidence="7 8">
    <name type="scientific">Mycoplasma putrefaciens (strain ATCC 15718 / NCTC 10155 / C30 KS-1 / KS-1)</name>
    <dbReference type="NCBI Taxonomy" id="743965"/>
    <lineage>
        <taxon>Bacteria</taxon>
        <taxon>Bacillati</taxon>
        <taxon>Mycoplasmatota</taxon>
        <taxon>Mollicutes</taxon>
        <taxon>Mycoplasmataceae</taxon>
        <taxon>Mycoplasma</taxon>
    </lineage>
</organism>
<dbReference type="RefSeq" id="WP_014035172.1">
    <property type="nucleotide sequence ID" value="NC_015946.1"/>
</dbReference>
<dbReference type="NCBIfam" id="TIGR01951">
    <property type="entry name" value="nusB"/>
    <property type="match status" value="1"/>
</dbReference>
<keyword evidence="3" id="KW-0694">RNA-binding</keyword>
<dbReference type="PANTHER" id="PTHR11078:SF3">
    <property type="entry name" value="ANTITERMINATION NUSB DOMAIN-CONTAINING PROTEIN"/>
    <property type="match status" value="1"/>
</dbReference>
<dbReference type="Pfam" id="PF01029">
    <property type="entry name" value="NusB"/>
    <property type="match status" value="1"/>
</dbReference>
<reference evidence="7 8" key="1">
    <citation type="journal article" date="2011" name="J. Bacteriol.">
        <title>Genome Sequence of Mycoplasma putrefaciens Type Strain KS1.</title>
        <authorList>
            <person name="Calcutt M.J."/>
            <person name="Foecking M.F."/>
        </authorList>
    </citation>
    <scope>NUCLEOTIDE SEQUENCE [LARGE SCALE GENOMIC DNA]</scope>
    <source>
        <strain evidence="8">ATCC 15718 / NCTC 10155 / C30 KS-1 / KS-1</strain>
    </source>
</reference>
<evidence type="ECO:0000256" key="3">
    <source>
        <dbReference type="ARBA" id="ARBA00022884"/>
    </source>
</evidence>
<accession>A0A7U3ZSM8</accession>
<evidence type="ECO:0000259" key="6">
    <source>
        <dbReference type="Pfam" id="PF01029"/>
    </source>
</evidence>
<dbReference type="GO" id="GO:0005829">
    <property type="term" value="C:cytosol"/>
    <property type="evidence" value="ECO:0007669"/>
    <property type="project" value="TreeGrafter"/>
</dbReference>
<dbReference type="PANTHER" id="PTHR11078">
    <property type="entry name" value="N UTILIZATION SUBSTANCE PROTEIN B-RELATED"/>
    <property type="match status" value="1"/>
</dbReference>
<evidence type="ECO:0000256" key="1">
    <source>
        <dbReference type="ARBA" id="ARBA00005952"/>
    </source>
</evidence>
<dbReference type="InterPro" id="IPR035926">
    <property type="entry name" value="NusB-like_sf"/>
</dbReference>
<evidence type="ECO:0000256" key="2">
    <source>
        <dbReference type="ARBA" id="ARBA00022814"/>
    </source>
</evidence>